<dbReference type="AlphaFoldDB" id="A0A916T7P3"/>
<comment type="caution">
    <text evidence="4">The sequence shown here is derived from an EMBL/GenBank/DDBJ whole genome shotgun (WGS) entry which is preliminary data.</text>
</comment>
<dbReference type="EMBL" id="BMGC01000013">
    <property type="protein sequence ID" value="GGB33344.1"/>
    <property type="molecule type" value="Genomic_DNA"/>
</dbReference>
<reference evidence="4" key="1">
    <citation type="journal article" date="2014" name="Int. J. Syst. Evol. Microbiol.">
        <title>Complete genome sequence of Corynebacterium casei LMG S-19264T (=DSM 44701T), isolated from a smear-ripened cheese.</title>
        <authorList>
            <consortium name="US DOE Joint Genome Institute (JGI-PGF)"/>
            <person name="Walter F."/>
            <person name="Albersmeier A."/>
            <person name="Kalinowski J."/>
            <person name="Ruckert C."/>
        </authorList>
    </citation>
    <scope>NUCLEOTIDE SEQUENCE</scope>
    <source>
        <strain evidence="4">CGMCC 1.12827</strain>
    </source>
</reference>
<dbReference type="GO" id="GO:0016616">
    <property type="term" value="F:oxidoreductase activity, acting on the CH-OH group of donors, NAD or NADP as acceptor"/>
    <property type="evidence" value="ECO:0007669"/>
    <property type="project" value="TreeGrafter"/>
</dbReference>
<dbReference type="PROSITE" id="PS00061">
    <property type="entry name" value="ADH_SHORT"/>
    <property type="match status" value="1"/>
</dbReference>
<comment type="similarity">
    <text evidence="1">Belongs to the short-chain dehydrogenases/reductases (SDR) family.</text>
</comment>
<name>A0A916T7P3_9ACTN</name>
<evidence type="ECO:0000313" key="4">
    <source>
        <dbReference type="EMBL" id="GGB33344.1"/>
    </source>
</evidence>
<dbReference type="Proteomes" id="UP000621454">
    <property type="component" value="Unassembled WGS sequence"/>
</dbReference>
<dbReference type="PANTHER" id="PTHR42760:SF133">
    <property type="entry name" value="3-OXOACYL-[ACYL-CARRIER-PROTEIN] REDUCTASE"/>
    <property type="match status" value="1"/>
</dbReference>
<accession>A0A916T7P3</accession>
<evidence type="ECO:0000313" key="5">
    <source>
        <dbReference type="Proteomes" id="UP000621454"/>
    </source>
</evidence>
<sequence>MTLPVVLVTGGSGGIGRAIGQRLSTDYRVALGYSSHRPDVDIDGALWVRCDVTSDDSIDQAVDNVRERLGPIYGLVNNAGVTDASLLAAGDRTGAEQAIDINLRGALRVTQRCIGDMITERSGRLLFMSSIMAAWGSPGQVGYSASKSGLIGLARSLAWELGRRGITSNAVLPGLIQTEMLSDVSDKRLAAVVNQTPLRRIGRADEVAALVHFLLSNDAAFITGASIPIGGGIGMGL</sequence>
<dbReference type="FunFam" id="3.40.50.720:FF:000173">
    <property type="entry name" value="3-oxoacyl-[acyl-carrier protein] reductase"/>
    <property type="match status" value="1"/>
</dbReference>
<dbReference type="RefSeq" id="WP_188586621.1">
    <property type="nucleotide sequence ID" value="NZ_BMGC01000013.1"/>
</dbReference>
<protein>
    <submittedName>
        <fullName evidence="4">3-oxoacyl-[ACP] reductase (MabA)</fullName>
    </submittedName>
</protein>
<gene>
    <name evidence="4" type="ORF">GCM10011489_21900</name>
</gene>
<dbReference type="PANTHER" id="PTHR42760">
    <property type="entry name" value="SHORT-CHAIN DEHYDROGENASES/REDUCTASES FAMILY MEMBER"/>
    <property type="match status" value="1"/>
</dbReference>
<evidence type="ECO:0000259" key="3">
    <source>
        <dbReference type="SMART" id="SM00822"/>
    </source>
</evidence>
<dbReference type="SMART" id="SM00822">
    <property type="entry name" value="PKS_KR"/>
    <property type="match status" value="1"/>
</dbReference>
<dbReference type="Pfam" id="PF13561">
    <property type="entry name" value="adh_short_C2"/>
    <property type="match status" value="1"/>
</dbReference>
<organism evidence="4 5">
    <name type="scientific">Gordonia jinhuaensis</name>
    <dbReference type="NCBI Taxonomy" id="1517702"/>
    <lineage>
        <taxon>Bacteria</taxon>
        <taxon>Bacillati</taxon>
        <taxon>Actinomycetota</taxon>
        <taxon>Actinomycetes</taxon>
        <taxon>Mycobacteriales</taxon>
        <taxon>Gordoniaceae</taxon>
        <taxon>Gordonia</taxon>
    </lineage>
</organism>
<keyword evidence="5" id="KW-1185">Reference proteome</keyword>
<feature type="domain" description="Ketoreductase" evidence="3">
    <location>
        <begin position="4"/>
        <end position="179"/>
    </location>
</feature>
<dbReference type="InterPro" id="IPR036291">
    <property type="entry name" value="NAD(P)-bd_dom_sf"/>
</dbReference>
<dbReference type="PRINTS" id="PR00080">
    <property type="entry name" value="SDRFAMILY"/>
</dbReference>
<dbReference type="InterPro" id="IPR057326">
    <property type="entry name" value="KR_dom"/>
</dbReference>
<dbReference type="InterPro" id="IPR020904">
    <property type="entry name" value="Sc_DH/Rdtase_CS"/>
</dbReference>
<keyword evidence="2" id="KW-0560">Oxidoreductase</keyword>
<dbReference type="InterPro" id="IPR002347">
    <property type="entry name" value="SDR_fam"/>
</dbReference>
<dbReference type="PRINTS" id="PR00081">
    <property type="entry name" value="GDHRDH"/>
</dbReference>
<dbReference type="SUPFAM" id="SSF51735">
    <property type="entry name" value="NAD(P)-binding Rossmann-fold domains"/>
    <property type="match status" value="1"/>
</dbReference>
<reference evidence="4" key="2">
    <citation type="submission" date="2020-09" db="EMBL/GenBank/DDBJ databases">
        <authorList>
            <person name="Sun Q."/>
            <person name="Zhou Y."/>
        </authorList>
    </citation>
    <scope>NUCLEOTIDE SEQUENCE</scope>
    <source>
        <strain evidence="4">CGMCC 1.12827</strain>
    </source>
</reference>
<evidence type="ECO:0000256" key="2">
    <source>
        <dbReference type="ARBA" id="ARBA00023002"/>
    </source>
</evidence>
<proteinExistence type="inferred from homology"/>
<evidence type="ECO:0000256" key="1">
    <source>
        <dbReference type="ARBA" id="ARBA00006484"/>
    </source>
</evidence>
<dbReference type="Gene3D" id="3.40.50.720">
    <property type="entry name" value="NAD(P)-binding Rossmann-like Domain"/>
    <property type="match status" value="1"/>
</dbReference>